<dbReference type="RefSeq" id="WP_078832506.1">
    <property type="nucleotide sequence ID" value="NZ_FUWH01000011.1"/>
</dbReference>
<name>A0A1T4RDH9_9BACT</name>
<protein>
    <recommendedName>
        <fullName evidence="3">Aspartyl protease</fullName>
    </recommendedName>
</protein>
<dbReference type="Proteomes" id="UP000190888">
    <property type="component" value="Unassembled WGS sequence"/>
</dbReference>
<sequence length="272" mass="30056">MKRLILLLIISCINIFSLVAQDTLSFSWSGNYEAILVPVTVKNSGKAYYMQFDLGSPVSMIYTNAALGITGDSMHNYPLQFHGYLFQPKAIPVKKMAESNIIGTIGTDLFKDKILVIDYPNRKLVFTNTLPATFNISMHPMYFQQGRILFPAKLFGKQGVLIFDTGSSAYSLITDSATAVQKSVANSSAISSRAQSWNQVLTSYTYPSNDSVTLAGKTIPLKKISWFSGVSQAQQEPMRKLGIMGMLGNYIFLERVVVMDLKKGLWGMVKAG</sequence>
<dbReference type="EMBL" id="FUWH01000011">
    <property type="protein sequence ID" value="SKA13788.1"/>
    <property type="molecule type" value="Genomic_DNA"/>
</dbReference>
<reference evidence="1 2" key="1">
    <citation type="submission" date="2017-02" db="EMBL/GenBank/DDBJ databases">
        <authorList>
            <person name="Peterson S.W."/>
        </authorList>
    </citation>
    <scope>NUCLEOTIDE SEQUENCE [LARGE SCALE GENOMIC DNA]</scope>
    <source>
        <strain evidence="1 2">DSM 22335</strain>
    </source>
</reference>
<dbReference type="AlphaFoldDB" id="A0A1T4RDH9"/>
<evidence type="ECO:0008006" key="3">
    <source>
        <dbReference type="Google" id="ProtNLM"/>
    </source>
</evidence>
<evidence type="ECO:0000313" key="1">
    <source>
        <dbReference type="EMBL" id="SKA13788.1"/>
    </source>
</evidence>
<organism evidence="1 2">
    <name type="scientific">Sediminibacterium ginsengisoli</name>
    <dbReference type="NCBI Taxonomy" id="413434"/>
    <lineage>
        <taxon>Bacteria</taxon>
        <taxon>Pseudomonadati</taxon>
        <taxon>Bacteroidota</taxon>
        <taxon>Chitinophagia</taxon>
        <taxon>Chitinophagales</taxon>
        <taxon>Chitinophagaceae</taxon>
        <taxon>Sediminibacterium</taxon>
    </lineage>
</organism>
<dbReference type="OrthoDB" id="1098576at2"/>
<keyword evidence="2" id="KW-1185">Reference proteome</keyword>
<proteinExistence type="predicted"/>
<evidence type="ECO:0000313" key="2">
    <source>
        <dbReference type="Proteomes" id="UP000190888"/>
    </source>
</evidence>
<accession>A0A1T4RDH9</accession>
<gene>
    <name evidence="1" type="ORF">SAMN04488132_111128</name>
</gene>